<feature type="compositionally biased region" description="Low complexity" evidence="2">
    <location>
        <begin position="1126"/>
        <end position="1142"/>
    </location>
</feature>
<feature type="compositionally biased region" description="Basic and acidic residues" evidence="2">
    <location>
        <begin position="1587"/>
        <end position="1596"/>
    </location>
</feature>
<dbReference type="PANTHER" id="PTHR14113:SF1">
    <property type="entry name" value="PROTEIN BASSOON"/>
    <property type="match status" value="1"/>
</dbReference>
<accession>A0A8C4XG87</accession>
<dbReference type="GO" id="GO:1904071">
    <property type="term" value="P:presynaptic active zone assembly"/>
    <property type="evidence" value="ECO:0007669"/>
    <property type="project" value="TreeGrafter"/>
</dbReference>
<feature type="compositionally biased region" description="Polar residues" evidence="2">
    <location>
        <begin position="335"/>
        <end position="351"/>
    </location>
</feature>
<feature type="compositionally biased region" description="Pro residues" evidence="2">
    <location>
        <begin position="320"/>
        <end position="331"/>
    </location>
</feature>
<reference evidence="3" key="2">
    <citation type="submission" date="2025-08" db="UniProtKB">
        <authorList>
            <consortium name="Ensembl"/>
        </authorList>
    </citation>
    <scope>IDENTIFICATION</scope>
</reference>
<feature type="compositionally biased region" description="Basic and acidic residues" evidence="2">
    <location>
        <begin position="1472"/>
        <end position="1482"/>
    </location>
</feature>
<feature type="compositionally biased region" description="Polar residues" evidence="2">
    <location>
        <begin position="1935"/>
        <end position="1955"/>
    </location>
</feature>
<dbReference type="Ensembl" id="ENSECRT00000030399.1">
    <property type="protein sequence ID" value="ENSECRP00000029765.1"/>
    <property type="gene ID" value="ENSECRG00000020213.1"/>
</dbReference>
<dbReference type="Proteomes" id="UP000694620">
    <property type="component" value="Chromosome 18"/>
</dbReference>
<feature type="compositionally biased region" description="Polar residues" evidence="2">
    <location>
        <begin position="169"/>
        <end position="179"/>
    </location>
</feature>
<dbReference type="GO" id="GO:0030424">
    <property type="term" value="C:axon"/>
    <property type="evidence" value="ECO:0007669"/>
    <property type="project" value="TreeGrafter"/>
</dbReference>
<feature type="compositionally biased region" description="Low complexity" evidence="2">
    <location>
        <begin position="180"/>
        <end position="191"/>
    </location>
</feature>
<feature type="coiled-coil region" evidence="1">
    <location>
        <begin position="1267"/>
        <end position="1301"/>
    </location>
</feature>
<dbReference type="GO" id="GO:0048788">
    <property type="term" value="C:cytoskeleton of presynaptic active zone"/>
    <property type="evidence" value="ECO:0007669"/>
    <property type="project" value="TreeGrafter"/>
</dbReference>
<feature type="compositionally biased region" description="Low complexity" evidence="2">
    <location>
        <begin position="199"/>
        <end position="218"/>
    </location>
</feature>
<feature type="compositionally biased region" description="Polar residues" evidence="2">
    <location>
        <begin position="1144"/>
        <end position="1160"/>
    </location>
</feature>
<evidence type="ECO:0000256" key="1">
    <source>
        <dbReference type="SAM" id="Coils"/>
    </source>
</evidence>
<feature type="region of interest" description="Disordered" evidence="2">
    <location>
        <begin position="1100"/>
        <end position="1194"/>
    </location>
</feature>
<feature type="compositionally biased region" description="Basic and acidic residues" evidence="2">
    <location>
        <begin position="1381"/>
        <end position="1391"/>
    </location>
</feature>
<dbReference type="GO" id="GO:0035418">
    <property type="term" value="P:protein localization to synapse"/>
    <property type="evidence" value="ECO:0007669"/>
    <property type="project" value="TreeGrafter"/>
</dbReference>
<protein>
    <submittedName>
        <fullName evidence="3">Bassoon (presynaptic cytomatrix protein) b</fullName>
    </submittedName>
</protein>
<evidence type="ECO:0000313" key="3">
    <source>
        <dbReference type="Ensembl" id="ENSECRP00000029765.1"/>
    </source>
</evidence>
<reference evidence="3" key="1">
    <citation type="submission" date="2021-06" db="EMBL/GenBank/DDBJ databases">
        <authorList>
            <consortium name="Wellcome Sanger Institute Data Sharing"/>
        </authorList>
    </citation>
    <scope>NUCLEOTIDE SEQUENCE [LARGE SCALE GENOMIC DNA]</scope>
</reference>
<evidence type="ECO:0000313" key="4">
    <source>
        <dbReference type="Proteomes" id="UP000694620"/>
    </source>
</evidence>
<feature type="region of interest" description="Disordered" evidence="2">
    <location>
        <begin position="1641"/>
        <end position="1695"/>
    </location>
</feature>
<dbReference type="GO" id="GO:0098978">
    <property type="term" value="C:glutamatergic synapse"/>
    <property type="evidence" value="ECO:0007669"/>
    <property type="project" value="TreeGrafter"/>
</dbReference>
<feature type="region of interest" description="Disordered" evidence="2">
    <location>
        <begin position="1927"/>
        <end position="1959"/>
    </location>
</feature>
<feature type="compositionally biased region" description="Low complexity" evidence="2">
    <location>
        <begin position="232"/>
        <end position="249"/>
    </location>
</feature>
<dbReference type="GO" id="GO:0098882">
    <property type="term" value="F:structural constituent of presynaptic active zone"/>
    <property type="evidence" value="ECO:0007669"/>
    <property type="project" value="TreeGrafter"/>
</dbReference>
<feature type="region of interest" description="Disordered" evidence="2">
    <location>
        <begin position="113"/>
        <end position="355"/>
    </location>
</feature>
<feature type="compositionally biased region" description="Polar residues" evidence="2">
    <location>
        <begin position="251"/>
        <end position="272"/>
    </location>
</feature>
<feature type="region of interest" description="Disordered" evidence="2">
    <location>
        <begin position="1579"/>
        <end position="1599"/>
    </location>
</feature>
<feature type="compositionally biased region" description="Low complexity" evidence="2">
    <location>
        <begin position="1167"/>
        <end position="1180"/>
    </location>
</feature>
<feature type="compositionally biased region" description="Polar residues" evidence="2">
    <location>
        <begin position="730"/>
        <end position="739"/>
    </location>
</feature>
<organism evidence="3 4">
    <name type="scientific">Erpetoichthys calabaricus</name>
    <name type="common">Rope fish</name>
    <name type="synonym">Calamoichthys calabaricus</name>
    <dbReference type="NCBI Taxonomy" id="27687"/>
    <lineage>
        <taxon>Eukaryota</taxon>
        <taxon>Metazoa</taxon>
        <taxon>Chordata</taxon>
        <taxon>Craniata</taxon>
        <taxon>Vertebrata</taxon>
        <taxon>Euteleostomi</taxon>
        <taxon>Actinopterygii</taxon>
        <taxon>Polypteriformes</taxon>
        <taxon>Polypteridae</taxon>
        <taxon>Erpetoichthys</taxon>
    </lineage>
</organism>
<dbReference type="PANTHER" id="PTHR14113">
    <property type="entry name" value="PICCOLO/BASSOON"/>
    <property type="match status" value="1"/>
</dbReference>
<name>A0A8C4XG87_ERPCA</name>
<proteinExistence type="predicted"/>
<feature type="region of interest" description="Disordered" evidence="2">
    <location>
        <begin position="88"/>
        <end position="107"/>
    </location>
</feature>
<feature type="coiled-coil region" evidence="1">
    <location>
        <begin position="1770"/>
        <end position="1807"/>
    </location>
</feature>
<feature type="coiled-coil region" evidence="1">
    <location>
        <begin position="536"/>
        <end position="563"/>
    </location>
</feature>
<feature type="region of interest" description="Disordered" evidence="2">
    <location>
        <begin position="1370"/>
        <end position="1488"/>
    </location>
</feature>
<evidence type="ECO:0000256" key="2">
    <source>
        <dbReference type="SAM" id="MobiDB-lite"/>
    </source>
</evidence>
<feature type="compositionally biased region" description="Polar residues" evidence="2">
    <location>
        <begin position="282"/>
        <end position="314"/>
    </location>
</feature>
<keyword evidence="1" id="KW-0175">Coiled coil</keyword>
<feature type="region of interest" description="Disordered" evidence="2">
    <location>
        <begin position="709"/>
        <end position="739"/>
    </location>
</feature>
<dbReference type="InterPro" id="IPR052098">
    <property type="entry name" value="Presynaptic_Scaffold_Bsn/Pclo"/>
</dbReference>
<keyword evidence="4" id="KW-1185">Reference proteome</keyword>
<sequence length="2033" mass="222491">MHQSSSLDLCLQQESTATTVGGSFQDKQLLDTGSAFAKLLEQNSALLTPGTSPTQLAAPVSFSPSETTGMGSRGVPDVRVTQHFSKESLKERVASHGSRTSTTPVTTVATYSMYSRESKSSPQTTTSSSQSVGYGRQTSAASSSTSSKTSAYSQSYGQRDSSSRRIQDNKTVQSREGPQSSAETSSISLTSKVYSFFKSSSPPLSPSSSPTQSPTHTPSRMHTAEFSSQTYSPSMSVPSSSSSSSSPVMAQGTQTPHRSSSPRLARQQSSQEAPFMVITLGSDVTSPNKPLTVNSSTSPISSPTRLSRQQTIHGYTQPTASPPAPQPPPSSQQPLYKTQLQMDRASAASSMTHVTTGKVHVGTSTVTTAGTYSRDSLSMENISLCRISTVPGTSRVEQGPRLPSSSVVDLRTAIKPAPVIMTDQGMDLTSVATESRRYSLGSEGSPSRHSTAVQPLIMNLNAQEQPHVALSTAATVSITVAASMFMSQPKQPVIYGDPFQNRVDLGHGSGSAICLTSSKSAESIAQQSIPMIDAKLEDLGIQHQQLQQQIQLHQQQLQQQQAAFARYNLANQVHPLAKKDLLVSQSSSAQTIVSVSAIPRVPPAPSHSVAAPIPPAPPLDLFSNAPLELKGQSAAVNLSGVKPHAMMVQLDSTSQGATVTQLVKSEEPPDALDLTGIKAENQVACCDVVYKFPFGGSCTGAFTQHPKMAEKGPGPVVDSQGPRMPPTPQFYGSRTQEPRQDSYQYREQSVSNQGFVDDRKTFLPPISGRLHPSMSDTNLAEVGLHFYPTKNDPTYQGPSGDLAVDLSTMKHSYSVSFTEGGYLGVGMQYGSYTDLRHQGDMMNQPLPMRRYNSMSNINTDYGYSSHDLATFQESNLAQYSATTAREISRMCAALNSMDQFGGRYANSSDVMQYGAPGGGGPGGRLNLLPGQQNLSSMKANLMYGQGIQEGRQPAHGQGYLGQYNILGARQGLVRPMYPSAVRAADGMIYSTINTPIASTLPITTQPASILRPMLRGLYRPFPPGNVTAIPLASLSRLPVVTPRMPLSSQGPYRYPPPSRFIPPPVVSSTTVTATVADTPVYLGKPSVNLATTMSTAQPTGHIGASSLPMGGASTAAPPVVQPISVPTSQQQPLPQTQSQIPLHTQAQPHPLPQTQPQSAPQLPPPIISDVTTSSTISSSTLGSNAEKEKEEERLRRQQEQLLQLERERVELEKLRQLRLQEELERERLELQRHREKEQMLVQREIQELQTIKQQVLQQQQVERETQLALQREQLAQQKMQLDQIQTLQQQLQHQLEEQKRQKVAVATAVAAGPAVVGPGTTQAFPIVCDQTGRLIQQDMSQELQRTMGQNGQYWQPYVEGAVMQGAVPPRPLPSSVSEMSLRNEDQVEARSIKKRNSMPRLKDGVDFEDSQHNVKRIADSCVQTDDEDGEERYIMSRRRRSRRSVDCSVQTDDEDNGEWEQPVRRRRSRFSKHSDSETKSDSSKGTSSIAIQTISDGSCQTEPDQLGRMSPAIRITTHDPKVEIVRYISAPERTQKGESLACQTEPESQSQGVVVPQLTVPTTITPYSTNIQLVTSGPLETHSSRLSKFEKKKPDPLDISYQSHHLHNESLSQLVRQPPKSPQVLYSPVSPISPHRLLESSFSSSERLNKAHVTPQKHFTADSPQRQQTLPRPIRTMQRSMSDPKPVSPTSEDPTKAKFSLYQQQALHSSQLSALQQSSLIRKVKRTLPSPPPEESHLPIITPTLPQMYVPTLPQKVGPRPAQITKASLLKDITHELKVVEQESTKLRKQQAELEEEEKEIDAKLRYLELGITQRKETLLKERERRELAFNRCIGDTRDYMSDSELNNLRIATTYEGNGLLARPSTAPMSQFSEFTTTQYPSTSSYATYQYQTAAQGTATYQQTGFQPPQYPTVTNTPLQQTTFQAPQPAPVYHPQNTFQQHNFTPSQPYQSDLGAQSHPGFQPPVPYQTQTSFPTQPPFQPGQSIPFQPQADIHSVHQKPRQTSLADLEQKIPTNYEVISTPAVVITSTALK</sequence>
<feature type="compositionally biased region" description="Low complexity" evidence="2">
    <location>
        <begin position="120"/>
        <end position="156"/>
    </location>
</feature>
<dbReference type="GeneTree" id="ENSGT00620000087961"/>
<reference evidence="3" key="3">
    <citation type="submission" date="2025-09" db="UniProtKB">
        <authorList>
            <consortium name="Ensembl"/>
        </authorList>
    </citation>
    <scope>IDENTIFICATION</scope>
</reference>
<feature type="compositionally biased region" description="Basic and acidic residues" evidence="2">
    <location>
        <begin position="1185"/>
        <end position="1194"/>
    </location>
</feature>
<dbReference type="GO" id="GO:0098982">
    <property type="term" value="C:GABA-ergic synapse"/>
    <property type="evidence" value="ECO:0007669"/>
    <property type="project" value="TreeGrafter"/>
</dbReference>
<feature type="compositionally biased region" description="Basic and acidic residues" evidence="2">
    <location>
        <begin position="1400"/>
        <end position="1418"/>
    </location>
</feature>